<feature type="transmembrane region" description="Helical" evidence="2">
    <location>
        <begin position="34"/>
        <end position="55"/>
    </location>
</feature>
<feature type="compositionally biased region" description="Low complexity" evidence="1">
    <location>
        <begin position="162"/>
        <end position="178"/>
    </location>
</feature>
<accession>A0A9X4LZE4</accession>
<evidence type="ECO:0000313" key="3">
    <source>
        <dbReference type="EMBL" id="MDG3015178.1"/>
    </source>
</evidence>
<comment type="caution">
    <text evidence="3">The sequence shown here is derived from an EMBL/GenBank/DDBJ whole genome shotgun (WGS) entry which is preliminary data.</text>
</comment>
<dbReference type="RefSeq" id="WP_277833663.1">
    <property type="nucleotide sequence ID" value="NZ_JAAIVF010000005.1"/>
</dbReference>
<protein>
    <recommendedName>
        <fullName evidence="5">DUF5666 domain-containing protein</fullName>
    </recommendedName>
</protein>
<feature type="region of interest" description="Disordered" evidence="1">
    <location>
        <begin position="1"/>
        <end position="27"/>
    </location>
</feature>
<feature type="region of interest" description="Disordered" evidence="1">
    <location>
        <begin position="155"/>
        <end position="178"/>
    </location>
</feature>
<name>A0A9X4LZE4_9ACTN</name>
<evidence type="ECO:0000313" key="4">
    <source>
        <dbReference type="Proteomes" id="UP001152755"/>
    </source>
</evidence>
<sequence>MTDDDQPTQQFPVSPEVPGRVPTPKPPLYKRKGALIGAAGVLVAVMIGGAAWATVESGSGAATTNTAAQTETTPHAHPRAKHRVPVVVGTIAAENGNTWTITERSGKQVNVTVSPQTKWGTAKSPAQQTQFPVGAEVAVQVKKPAVPPTAVRVVAHKPPQHTGTQPGAAQQPAATTPS</sequence>
<dbReference type="EMBL" id="JANRHA010000006">
    <property type="protein sequence ID" value="MDG3015178.1"/>
    <property type="molecule type" value="Genomic_DNA"/>
</dbReference>
<evidence type="ECO:0000256" key="2">
    <source>
        <dbReference type="SAM" id="Phobius"/>
    </source>
</evidence>
<keyword evidence="2" id="KW-1133">Transmembrane helix</keyword>
<organism evidence="3 4">
    <name type="scientific">Speluncibacter jeojiensis</name>
    <dbReference type="NCBI Taxonomy" id="2710754"/>
    <lineage>
        <taxon>Bacteria</taxon>
        <taxon>Bacillati</taxon>
        <taxon>Actinomycetota</taxon>
        <taxon>Actinomycetes</taxon>
        <taxon>Mycobacteriales</taxon>
        <taxon>Speluncibacteraceae</taxon>
        <taxon>Speluncibacter</taxon>
    </lineage>
</organism>
<keyword evidence="2" id="KW-0812">Transmembrane</keyword>
<gene>
    <name evidence="3" type="ORF">NVS88_11505</name>
</gene>
<dbReference type="AlphaFoldDB" id="A0A9X4LZE4"/>
<evidence type="ECO:0000256" key="1">
    <source>
        <dbReference type="SAM" id="MobiDB-lite"/>
    </source>
</evidence>
<proteinExistence type="predicted"/>
<dbReference type="Proteomes" id="UP001152755">
    <property type="component" value="Unassembled WGS sequence"/>
</dbReference>
<keyword evidence="4" id="KW-1185">Reference proteome</keyword>
<evidence type="ECO:0008006" key="5">
    <source>
        <dbReference type="Google" id="ProtNLM"/>
    </source>
</evidence>
<keyword evidence="2" id="KW-0472">Membrane</keyword>
<reference evidence="3" key="1">
    <citation type="submission" date="2022-08" db="EMBL/GenBank/DDBJ databases">
        <title>Genome analysis of Corynebacteriales strain.</title>
        <authorList>
            <person name="Lee S.D."/>
        </authorList>
    </citation>
    <scope>NUCLEOTIDE SEQUENCE</scope>
    <source>
        <strain evidence="3">D3-21</strain>
    </source>
</reference>